<dbReference type="Proteomes" id="UP000325579">
    <property type="component" value="Unassembled WGS sequence"/>
</dbReference>
<organism evidence="4 5">
    <name type="scientific">Aspergillus pseudonomiae</name>
    <dbReference type="NCBI Taxonomy" id="1506151"/>
    <lineage>
        <taxon>Eukaryota</taxon>
        <taxon>Fungi</taxon>
        <taxon>Dikarya</taxon>
        <taxon>Ascomycota</taxon>
        <taxon>Pezizomycotina</taxon>
        <taxon>Eurotiomycetes</taxon>
        <taxon>Eurotiomycetidae</taxon>
        <taxon>Eurotiales</taxon>
        <taxon>Aspergillaceae</taxon>
        <taxon>Aspergillus</taxon>
        <taxon>Aspergillus subgen. Circumdati</taxon>
    </lineage>
</organism>
<proteinExistence type="predicted"/>
<dbReference type="EMBL" id="ML736780">
    <property type="protein sequence ID" value="KAE8403136.1"/>
    <property type="molecule type" value="Genomic_DNA"/>
</dbReference>
<dbReference type="PANTHER" id="PTHR24171:SF9">
    <property type="entry name" value="ANKYRIN REPEAT DOMAIN-CONTAINING PROTEIN 39"/>
    <property type="match status" value="1"/>
</dbReference>
<dbReference type="SUPFAM" id="SSF48403">
    <property type="entry name" value="Ankyrin repeat"/>
    <property type="match status" value="1"/>
</dbReference>
<keyword evidence="1" id="KW-0677">Repeat</keyword>
<dbReference type="InterPro" id="IPR036770">
    <property type="entry name" value="Ankyrin_rpt-contain_sf"/>
</dbReference>
<feature type="repeat" description="ANK" evidence="3">
    <location>
        <begin position="100"/>
        <end position="132"/>
    </location>
</feature>
<keyword evidence="5" id="KW-1185">Reference proteome</keyword>
<keyword evidence="2 3" id="KW-0040">ANK repeat</keyword>
<dbReference type="Pfam" id="PF12796">
    <property type="entry name" value="Ank_2"/>
    <property type="match status" value="1"/>
</dbReference>
<dbReference type="PROSITE" id="PS50088">
    <property type="entry name" value="ANK_REPEAT"/>
    <property type="match status" value="3"/>
</dbReference>
<sequence length="190" mass="20502">MQQTLAAMHYQRAFSSLVPSEEPARTQLLALVAGCTPLTCAAEGGHATVVQMLLENEEDVNERGMTEKEQSPIHLAALNGHVAVRLIAGGSDLEARVEPSGYTPLTLAASRGCVDIMEQLLEAGANTEARDSNNWTALFQAVFMGNPRMVKLLLDHKAKPDPLDEQQGTPLEFSRPVRSTMTPRIALVAA</sequence>
<evidence type="ECO:0000256" key="1">
    <source>
        <dbReference type="ARBA" id="ARBA00022737"/>
    </source>
</evidence>
<accession>A0A5N7D9H9</accession>
<dbReference type="PRINTS" id="PR01415">
    <property type="entry name" value="ANKYRIN"/>
</dbReference>
<feature type="repeat" description="ANK" evidence="3">
    <location>
        <begin position="33"/>
        <end position="65"/>
    </location>
</feature>
<reference evidence="4 5" key="1">
    <citation type="submission" date="2019-04" db="EMBL/GenBank/DDBJ databases">
        <authorList>
            <consortium name="DOE Joint Genome Institute"/>
            <person name="Mondo S."/>
            <person name="Kjaerbolling I."/>
            <person name="Vesth T."/>
            <person name="Frisvad J.C."/>
            <person name="Nybo J.L."/>
            <person name="Theobald S."/>
            <person name="Kildgaard S."/>
            <person name="Isbrandt T."/>
            <person name="Kuo A."/>
            <person name="Sato A."/>
            <person name="Lyhne E.K."/>
            <person name="Kogle M.E."/>
            <person name="Wiebenga A."/>
            <person name="Kun R.S."/>
            <person name="Lubbers R.J."/>
            <person name="Makela M.R."/>
            <person name="Barry K."/>
            <person name="Chovatia M."/>
            <person name="Clum A."/>
            <person name="Daum C."/>
            <person name="Haridas S."/>
            <person name="He G."/>
            <person name="LaButti K."/>
            <person name="Lipzen A."/>
            <person name="Riley R."/>
            <person name="Salamov A."/>
            <person name="Simmons B.A."/>
            <person name="Magnuson J.K."/>
            <person name="Henrissat B."/>
            <person name="Mortensen U.H."/>
            <person name="Larsen T.O."/>
            <person name="Devries R.P."/>
            <person name="Grigoriev I.V."/>
            <person name="Machida M."/>
            <person name="Baker S.E."/>
            <person name="Andersen M.R."/>
            <person name="Cantor M.N."/>
            <person name="Hua S.X."/>
        </authorList>
    </citation>
    <scope>NUCLEOTIDE SEQUENCE [LARGE SCALE GENOMIC DNA]</scope>
    <source>
        <strain evidence="4 5">CBS 119388</strain>
    </source>
</reference>
<gene>
    <name evidence="4" type="ORF">BDV37DRAFT_272391</name>
</gene>
<dbReference type="PROSITE" id="PS50297">
    <property type="entry name" value="ANK_REP_REGION"/>
    <property type="match status" value="2"/>
</dbReference>
<dbReference type="RefSeq" id="XP_031940455.1">
    <property type="nucleotide sequence ID" value="XM_032084864.1"/>
</dbReference>
<dbReference type="OrthoDB" id="366390at2759"/>
<dbReference type="InterPro" id="IPR002110">
    <property type="entry name" value="Ankyrin_rpt"/>
</dbReference>
<dbReference type="AlphaFoldDB" id="A0A5N7D9H9"/>
<evidence type="ECO:0000313" key="5">
    <source>
        <dbReference type="Proteomes" id="UP000325579"/>
    </source>
</evidence>
<protein>
    <submittedName>
        <fullName evidence="4">Ankyrin</fullName>
    </submittedName>
</protein>
<dbReference type="PANTHER" id="PTHR24171">
    <property type="entry name" value="ANKYRIN REPEAT DOMAIN-CONTAINING PROTEIN 39-RELATED"/>
    <property type="match status" value="1"/>
</dbReference>
<evidence type="ECO:0000256" key="2">
    <source>
        <dbReference type="ARBA" id="ARBA00023043"/>
    </source>
</evidence>
<dbReference type="GeneID" id="43669555"/>
<dbReference type="Gene3D" id="1.25.40.20">
    <property type="entry name" value="Ankyrin repeat-containing domain"/>
    <property type="match status" value="1"/>
</dbReference>
<name>A0A5N7D9H9_9EURO</name>
<evidence type="ECO:0000256" key="3">
    <source>
        <dbReference type="PROSITE-ProRule" id="PRU00023"/>
    </source>
</evidence>
<evidence type="ECO:0000313" key="4">
    <source>
        <dbReference type="EMBL" id="KAE8403136.1"/>
    </source>
</evidence>
<dbReference type="Pfam" id="PF00023">
    <property type="entry name" value="Ank"/>
    <property type="match status" value="1"/>
</dbReference>
<feature type="repeat" description="ANK" evidence="3">
    <location>
        <begin position="133"/>
        <end position="165"/>
    </location>
</feature>
<dbReference type="SMART" id="SM00248">
    <property type="entry name" value="ANK"/>
    <property type="match status" value="4"/>
</dbReference>